<dbReference type="SUPFAM" id="SSF53335">
    <property type="entry name" value="S-adenosyl-L-methionine-dependent methyltransferases"/>
    <property type="match status" value="1"/>
</dbReference>
<gene>
    <name evidence="1" type="ORF">C4F51_03030</name>
</gene>
<dbReference type="Pfam" id="PF13578">
    <property type="entry name" value="Methyltransf_24"/>
    <property type="match status" value="1"/>
</dbReference>
<dbReference type="EMBL" id="PRDL01000001">
    <property type="protein sequence ID" value="MBE8716155.1"/>
    <property type="molecule type" value="Genomic_DNA"/>
</dbReference>
<evidence type="ECO:0000313" key="2">
    <source>
        <dbReference type="Proteomes" id="UP000652567"/>
    </source>
</evidence>
<name>A0A928UZN0_9GAMM</name>
<organism evidence="1 2">
    <name type="scientific">Cellvibrio polysaccharolyticus</name>
    <dbReference type="NCBI Taxonomy" id="2082724"/>
    <lineage>
        <taxon>Bacteria</taxon>
        <taxon>Pseudomonadati</taxon>
        <taxon>Pseudomonadota</taxon>
        <taxon>Gammaproteobacteria</taxon>
        <taxon>Cellvibrionales</taxon>
        <taxon>Cellvibrionaceae</taxon>
        <taxon>Cellvibrio</taxon>
    </lineage>
</organism>
<keyword evidence="1" id="KW-0489">Methyltransferase</keyword>
<keyword evidence="2" id="KW-1185">Reference proteome</keyword>
<evidence type="ECO:0000313" key="1">
    <source>
        <dbReference type="EMBL" id="MBE8716155.1"/>
    </source>
</evidence>
<dbReference type="RefSeq" id="WP_193907020.1">
    <property type="nucleotide sequence ID" value="NZ_PRDL01000001.1"/>
</dbReference>
<protein>
    <submittedName>
        <fullName evidence="1">Class I SAM-dependent methyltransferase</fullName>
    </submittedName>
</protein>
<comment type="caution">
    <text evidence="1">The sequence shown here is derived from an EMBL/GenBank/DDBJ whole genome shotgun (WGS) entry which is preliminary data.</text>
</comment>
<dbReference type="GO" id="GO:0008168">
    <property type="term" value="F:methyltransferase activity"/>
    <property type="evidence" value="ECO:0007669"/>
    <property type="project" value="UniProtKB-KW"/>
</dbReference>
<accession>A0A928UZN0</accession>
<proteinExistence type="predicted"/>
<dbReference type="Gene3D" id="3.40.50.150">
    <property type="entry name" value="Vaccinia Virus protein VP39"/>
    <property type="match status" value="1"/>
</dbReference>
<keyword evidence="1" id="KW-0808">Transferase</keyword>
<reference evidence="1" key="1">
    <citation type="submission" date="2018-07" db="EMBL/GenBank/DDBJ databases">
        <title>Genome assembly of strain Ka43.</title>
        <authorList>
            <person name="Kukolya J."/>
            <person name="Nagy I."/>
            <person name="Horvath B."/>
            <person name="Toth A."/>
        </authorList>
    </citation>
    <scope>NUCLEOTIDE SEQUENCE</scope>
    <source>
        <strain evidence="1">KB43</strain>
    </source>
</reference>
<dbReference type="InterPro" id="IPR029063">
    <property type="entry name" value="SAM-dependent_MTases_sf"/>
</dbReference>
<dbReference type="AlphaFoldDB" id="A0A928UZN0"/>
<dbReference type="GO" id="GO:0032259">
    <property type="term" value="P:methylation"/>
    <property type="evidence" value="ECO:0007669"/>
    <property type="project" value="UniProtKB-KW"/>
</dbReference>
<sequence length="202" mass="22194">MLPLDIESVKGFLDKEEGERLYQHALEAALLGPVVEIGSYCGKSTVWLGAACQQRDQLLYAIDHHRGSEEHQPGEEWHDAALYDAELARMDSFPAFRKTLFRAGLEQTVVPVVASSAQAARHWQAPVGMVFIDGGHSAQAALTDYRCWAGHIAKGGLLAIHDVFPDPAEGGRPPFDIWQLAQVSGLFRPLPLFKTLGVLVRL</sequence>
<dbReference type="Proteomes" id="UP000652567">
    <property type="component" value="Unassembled WGS sequence"/>
</dbReference>